<proteinExistence type="predicted"/>
<evidence type="ECO:0000313" key="1">
    <source>
        <dbReference type="EMBL" id="CDL27333.1"/>
    </source>
</evidence>
<organism evidence="1 2">
    <name type="scientific">Escherichia coli ISC7</name>
    <dbReference type="NCBI Taxonomy" id="1432555"/>
    <lineage>
        <taxon>Bacteria</taxon>
        <taxon>Pseudomonadati</taxon>
        <taxon>Pseudomonadota</taxon>
        <taxon>Gammaproteobacteria</taxon>
        <taxon>Enterobacterales</taxon>
        <taxon>Enterobacteriaceae</taxon>
        <taxon>Escherichia</taxon>
    </lineage>
</organism>
<dbReference type="AlphaFoldDB" id="W1F0X6"/>
<sequence>MSQDGFVGWIRRLRGIRQEHMARCKQSHLCTWNNRLYPLTLPLFVYISTSFYKHSACIFLYRNDNRYHCDLLFFA</sequence>
<comment type="caution">
    <text evidence="1">The sequence shown here is derived from an EMBL/GenBank/DDBJ whole genome shotgun (WGS) entry which is preliminary data.</text>
</comment>
<name>W1F0X6_ECOLX</name>
<protein>
    <submittedName>
        <fullName evidence="1">Ferrous iron transport permease EfeU</fullName>
    </submittedName>
</protein>
<dbReference type="EMBL" id="CBWN010000081">
    <property type="protein sequence ID" value="CDL27333.1"/>
    <property type="molecule type" value="Genomic_DNA"/>
</dbReference>
<dbReference type="Proteomes" id="UP000019199">
    <property type="component" value="Unassembled WGS sequence"/>
</dbReference>
<evidence type="ECO:0000313" key="2">
    <source>
        <dbReference type="Proteomes" id="UP000019199"/>
    </source>
</evidence>
<accession>W1F0X6</accession>
<reference evidence="1 2" key="1">
    <citation type="submission" date="2013-10" db="EMBL/GenBank/DDBJ databases">
        <title>Antibiotic resistance diversity of beta-lactamase producers in the General Hospital Vienna.</title>
        <authorList>
            <person name="Barisic I."/>
            <person name="Mitteregger D."/>
            <person name="Hirschl A.M."/>
            <person name="Noehammer C."/>
            <person name="Wiesinger-Mayr H."/>
        </authorList>
    </citation>
    <scope>NUCLEOTIDE SEQUENCE [LARGE SCALE GENOMIC DNA]</scope>
    <source>
        <strain evidence="1 2">ISC7</strain>
    </source>
</reference>